<sequence length="564" mass="62941">MSSSPIPNPEEQGVRDPTSSLSELPPEAQEGGPQQAPGPSPPASEAFIQRILGEALTTFRQEIGSRLNIVQHTLDQHQENLDAFEHRQEQVEADLDGVKDRMGRQQLQLDAQATQQRRLTERVDLLEQGTTRGGDTSVLSPRHGGARQVQPQQLHIRRSSTPARLSRTDADADISFGTSGYGVRILPQKEEEGANKSLSDRMADANINAAEKANILRADASALAGRGKGKPLDKIWRYECLQVKEEMRDAGSEAQVQETEKRVNQHLKTIAKLRMVSPAIFKDTDSDDTASSKGVKQKVSTSNLGINPKLNGKNYEAWRSSLFGAIMHNNLATSILLLQDTEAQGKLSKYDAQVDLELAGIIILTIEHSMQKAVTDPLQRQGIRKGSVYFKALTENVRRTSRSQRELLKAQIQGCRKEQGELVQVYGFRLVALYGRLYDITGKNIDEEDKVSHFLRHLSNRYRPYIAAIQTSMETSNRTWTLQEAMSFLQRIDEKLQRLESGVSATPQAREAELVDDNSEQADALAIRQHGNCSYCKKPGHFWRQFGQMKQDIDTGKLSGEECC</sequence>
<proteinExistence type="predicted"/>
<dbReference type="Proteomes" id="UP000077521">
    <property type="component" value="Unassembled WGS sequence"/>
</dbReference>
<comment type="caution">
    <text evidence="3">The sequence shown here is derived from an EMBL/GenBank/DDBJ whole genome shotgun (WGS) entry which is preliminary data.</text>
</comment>
<feature type="region of interest" description="Disordered" evidence="2">
    <location>
        <begin position="130"/>
        <end position="151"/>
    </location>
</feature>
<dbReference type="AlphaFoldDB" id="A0A177TRS5"/>
<protein>
    <submittedName>
        <fullName evidence="3">Uncharacterized protein</fullName>
    </submittedName>
</protein>
<organism evidence="3 4">
    <name type="scientific">Tilletia indica</name>
    <dbReference type="NCBI Taxonomy" id="43049"/>
    <lineage>
        <taxon>Eukaryota</taxon>
        <taxon>Fungi</taxon>
        <taxon>Dikarya</taxon>
        <taxon>Basidiomycota</taxon>
        <taxon>Ustilaginomycotina</taxon>
        <taxon>Exobasidiomycetes</taxon>
        <taxon>Tilletiales</taxon>
        <taxon>Tilletiaceae</taxon>
        <taxon>Tilletia</taxon>
    </lineage>
</organism>
<evidence type="ECO:0000313" key="4">
    <source>
        <dbReference type="Proteomes" id="UP000077521"/>
    </source>
</evidence>
<feature type="region of interest" description="Disordered" evidence="2">
    <location>
        <begin position="1"/>
        <end position="44"/>
    </location>
</feature>
<feature type="coiled-coil region" evidence="1">
    <location>
        <begin position="67"/>
        <end position="101"/>
    </location>
</feature>
<dbReference type="EMBL" id="LWDF02000980">
    <property type="protein sequence ID" value="KAE8241050.1"/>
    <property type="molecule type" value="Genomic_DNA"/>
</dbReference>
<keyword evidence="1" id="KW-0175">Coiled coil</keyword>
<feature type="compositionally biased region" description="Polar residues" evidence="2">
    <location>
        <begin position="130"/>
        <end position="139"/>
    </location>
</feature>
<keyword evidence="4" id="KW-1185">Reference proteome</keyword>
<reference evidence="3" key="2">
    <citation type="journal article" date="2019" name="IMA Fungus">
        <title>Genome sequencing and comparison of five Tilletia species to identify candidate genes for the detection of regulated species infecting wheat.</title>
        <authorList>
            <person name="Nguyen H.D.T."/>
            <person name="Sultana T."/>
            <person name="Kesanakurti P."/>
            <person name="Hambleton S."/>
        </authorList>
    </citation>
    <scope>NUCLEOTIDE SEQUENCE</scope>
    <source>
        <strain evidence="3">DAOMC 236416</strain>
    </source>
</reference>
<evidence type="ECO:0000313" key="3">
    <source>
        <dbReference type="EMBL" id="KAE8241050.1"/>
    </source>
</evidence>
<evidence type="ECO:0000256" key="1">
    <source>
        <dbReference type="SAM" id="Coils"/>
    </source>
</evidence>
<feature type="compositionally biased region" description="Low complexity" evidence="2">
    <location>
        <begin position="25"/>
        <end position="35"/>
    </location>
</feature>
<reference evidence="3" key="1">
    <citation type="submission" date="2016-04" db="EMBL/GenBank/DDBJ databases">
        <authorList>
            <person name="Nguyen H.D."/>
            <person name="Samba Siva P."/>
            <person name="Cullis J."/>
            <person name="Levesque C.A."/>
            <person name="Hambleton S."/>
        </authorList>
    </citation>
    <scope>NUCLEOTIDE SEQUENCE</scope>
    <source>
        <strain evidence="3">DAOMC 236416</strain>
    </source>
</reference>
<name>A0A177TRS5_9BASI</name>
<gene>
    <name evidence="3" type="ORF">A4X13_0g7588</name>
</gene>
<accession>A0A177TRS5</accession>
<evidence type="ECO:0000256" key="2">
    <source>
        <dbReference type="SAM" id="MobiDB-lite"/>
    </source>
</evidence>